<dbReference type="InterPro" id="IPR037056">
    <property type="entry name" value="RNase_H1_N_sf"/>
</dbReference>
<dbReference type="Proteomes" id="UP000001194">
    <property type="component" value="Unassembled WGS sequence"/>
</dbReference>
<dbReference type="KEGG" id="lbc:LACBIDRAFT_331096"/>
<dbReference type="InterPro" id="IPR011320">
    <property type="entry name" value="RNase_H1_N"/>
</dbReference>
<dbReference type="Gene3D" id="3.40.970.10">
    <property type="entry name" value="Ribonuclease H1, N-terminal domain"/>
    <property type="match status" value="1"/>
</dbReference>
<feature type="domain" description="Ribonuclease H1 N-terminal" evidence="2">
    <location>
        <begin position="159"/>
        <end position="200"/>
    </location>
</feature>
<feature type="compositionally biased region" description="Polar residues" evidence="1">
    <location>
        <begin position="109"/>
        <end position="122"/>
    </location>
</feature>
<dbReference type="InParanoid" id="B0DNG8"/>
<dbReference type="RefSeq" id="XP_001885434.1">
    <property type="nucleotide sequence ID" value="XM_001885399.1"/>
</dbReference>
<evidence type="ECO:0000313" key="3">
    <source>
        <dbReference type="EMBL" id="EDR03866.1"/>
    </source>
</evidence>
<dbReference type="HOGENOM" id="CLU_1190094_0_0_1"/>
<name>B0DNG8_LACBS</name>
<dbReference type="AlphaFoldDB" id="B0DNG8"/>
<reference evidence="3 4" key="1">
    <citation type="journal article" date="2008" name="Nature">
        <title>The genome of Laccaria bicolor provides insights into mycorrhizal symbiosis.</title>
        <authorList>
            <person name="Martin F."/>
            <person name="Aerts A."/>
            <person name="Ahren D."/>
            <person name="Brun A."/>
            <person name="Danchin E.G.J."/>
            <person name="Duchaussoy F."/>
            <person name="Gibon J."/>
            <person name="Kohler A."/>
            <person name="Lindquist E."/>
            <person name="Pereda V."/>
            <person name="Salamov A."/>
            <person name="Shapiro H.J."/>
            <person name="Wuyts J."/>
            <person name="Blaudez D."/>
            <person name="Buee M."/>
            <person name="Brokstein P."/>
            <person name="Canbaeck B."/>
            <person name="Cohen D."/>
            <person name="Courty P.E."/>
            <person name="Coutinho P.M."/>
            <person name="Delaruelle C."/>
            <person name="Detter J.C."/>
            <person name="Deveau A."/>
            <person name="DiFazio S."/>
            <person name="Duplessis S."/>
            <person name="Fraissinet-Tachet L."/>
            <person name="Lucic E."/>
            <person name="Frey-Klett P."/>
            <person name="Fourrey C."/>
            <person name="Feussner I."/>
            <person name="Gay G."/>
            <person name="Grimwood J."/>
            <person name="Hoegger P.J."/>
            <person name="Jain P."/>
            <person name="Kilaru S."/>
            <person name="Labbe J."/>
            <person name="Lin Y.C."/>
            <person name="Legue V."/>
            <person name="Le Tacon F."/>
            <person name="Marmeisse R."/>
            <person name="Melayah D."/>
            <person name="Montanini B."/>
            <person name="Muratet M."/>
            <person name="Nehls U."/>
            <person name="Niculita-Hirzel H."/>
            <person name="Oudot-Le Secq M.P."/>
            <person name="Peter M."/>
            <person name="Quesneville H."/>
            <person name="Rajashekar B."/>
            <person name="Reich M."/>
            <person name="Rouhier N."/>
            <person name="Schmutz J."/>
            <person name="Yin T."/>
            <person name="Chalot M."/>
            <person name="Henrissat B."/>
            <person name="Kuees U."/>
            <person name="Lucas S."/>
            <person name="Van de Peer Y."/>
            <person name="Podila G.K."/>
            <person name="Polle A."/>
            <person name="Pukkila P.J."/>
            <person name="Richardson P.M."/>
            <person name="Rouze P."/>
            <person name="Sanders I.R."/>
            <person name="Stajich J.E."/>
            <person name="Tunlid A."/>
            <person name="Tuskan G."/>
            <person name="Grigoriev I.V."/>
        </authorList>
    </citation>
    <scope>NUCLEOTIDE SEQUENCE [LARGE SCALE GENOMIC DNA]</scope>
    <source>
        <strain evidence="4">S238N-H82 / ATCC MYA-4686</strain>
    </source>
</reference>
<feature type="region of interest" description="Disordered" evidence="1">
    <location>
        <begin position="107"/>
        <end position="153"/>
    </location>
</feature>
<organism evidence="4">
    <name type="scientific">Laccaria bicolor (strain S238N-H82 / ATCC MYA-4686)</name>
    <name type="common">Bicoloured deceiver</name>
    <name type="synonym">Laccaria laccata var. bicolor</name>
    <dbReference type="NCBI Taxonomy" id="486041"/>
    <lineage>
        <taxon>Eukaryota</taxon>
        <taxon>Fungi</taxon>
        <taxon>Dikarya</taxon>
        <taxon>Basidiomycota</taxon>
        <taxon>Agaricomycotina</taxon>
        <taxon>Agaricomycetes</taxon>
        <taxon>Agaricomycetidae</taxon>
        <taxon>Agaricales</taxon>
        <taxon>Agaricineae</taxon>
        <taxon>Hydnangiaceae</taxon>
        <taxon>Laccaria</taxon>
    </lineage>
</organism>
<feature type="compositionally biased region" description="Low complexity" evidence="1">
    <location>
        <begin position="127"/>
        <end position="140"/>
    </location>
</feature>
<keyword evidence="4" id="KW-1185">Reference proteome</keyword>
<dbReference type="Pfam" id="PF01693">
    <property type="entry name" value="Cauli_VI"/>
    <property type="match status" value="1"/>
</dbReference>
<evidence type="ECO:0000313" key="4">
    <source>
        <dbReference type="Proteomes" id="UP000001194"/>
    </source>
</evidence>
<proteinExistence type="predicted"/>
<dbReference type="EMBL" id="DS547121">
    <property type="protein sequence ID" value="EDR03866.1"/>
    <property type="molecule type" value="Genomic_DNA"/>
</dbReference>
<gene>
    <name evidence="3" type="ORF">LACBIDRAFT_331096</name>
</gene>
<dbReference type="GeneID" id="6081129"/>
<dbReference type="OrthoDB" id="3270804at2759"/>
<dbReference type="InterPro" id="IPR009027">
    <property type="entry name" value="Ribosomal_bL9/RNase_H1_N"/>
</dbReference>
<feature type="region of interest" description="Disordered" evidence="1">
    <location>
        <begin position="1"/>
        <end position="25"/>
    </location>
</feature>
<protein>
    <submittedName>
        <fullName evidence="3">Predicted protein</fullName>
    </submittedName>
</protein>
<sequence length="233" mass="25286">MSGPPPINYATRPRHSAGRRSTPAAPVRILLPTSPLFRPGPVQVTYDNPGILGIPSEDRGKFLPPGIYPIARLADIQQDGLGDNQQDGLANTRQDGLADRTPALLPARPQQTQDRFASSSEGPFTHPAPSTPTCSPACPNTTPPTPAFSLARPRQTRPKYYSVTVGRRCGVFTGWTYVHSLVNRVPGSACFGFNSREEALEDYHTMKTHGRVHVSGRVEGDEQEFGPMSDAIM</sequence>
<dbReference type="SUPFAM" id="SSF55658">
    <property type="entry name" value="L9 N-domain-like"/>
    <property type="match status" value="1"/>
</dbReference>
<accession>B0DNG8</accession>
<evidence type="ECO:0000256" key="1">
    <source>
        <dbReference type="SAM" id="MobiDB-lite"/>
    </source>
</evidence>
<evidence type="ECO:0000259" key="2">
    <source>
        <dbReference type="Pfam" id="PF01693"/>
    </source>
</evidence>